<feature type="transmembrane region" description="Helical" evidence="1">
    <location>
        <begin position="101"/>
        <end position="117"/>
    </location>
</feature>
<keyword evidence="1" id="KW-0472">Membrane</keyword>
<comment type="caution">
    <text evidence="2">The sequence shown here is derived from an EMBL/GenBank/DDBJ whole genome shotgun (WGS) entry which is preliminary data.</text>
</comment>
<proteinExistence type="predicted"/>
<organism evidence="2 3">
    <name type="scientific">Zingiber officinale</name>
    <name type="common">Ginger</name>
    <name type="synonym">Amomum zingiber</name>
    <dbReference type="NCBI Taxonomy" id="94328"/>
    <lineage>
        <taxon>Eukaryota</taxon>
        <taxon>Viridiplantae</taxon>
        <taxon>Streptophyta</taxon>
        <taxon>Embryophyta</taxon>
        <taxon>Tracheophyta</taxon>
        <taxon>Spermatophyta</taxon>
        <taxon>Magnoliopsida</taxon>
        <taxon>Liliopsida</taxon>
        <taxon>Zingiberales</taxon>
        <taxon>Zingiberaceae</taxon>
        <taxon>Zingiber</taxon>
    </lineage>
</organism>
<dbReference type="PANTHER" id="PTHR11040:SF210">
    <property type="entry name" value="ZINC-REGULATED TRANSPORTER 3"/>
    <property type="match status" value="1"/>
</dbReference>
<reference evidence="2 3" key="1">
    <citation type="submission" date="2020-08" db="EMBL/GenBank/DDBJ databases">
        <title>Plant Genome Project.</title>
        <authorList>
            <person name="Zhang R.-G."/>
        </authorList>
    </citation>
    <scope>NUCLEOTIDE SEQUENCE [LARGE SCALE GENOMIC DNA]</scope>
    <source>
        <tissue evidence="2">Rhizome</tissue>
    </source>
</reference>
<dbReference type="AlphaFoldDB" id="A0A8J5L2L0"/>
<keyword evidence="3" id="KW-1185">Reference proteome</keyword>
<protein>
    <recommendedName>
        <fullName evidence="4">Zinc transporter ZTP29</fullName>
    </recommendedName>
</protein>
<sequence>MHRAGGLLVILSGTPNLKLLGSLQGFAAGLMLCISFFDLAHNTMNSLGFLKGRIWFYLGALFFASIVNFIPEPTLVLENHKSWENSDGSVKGMLRKHHRQILFSGIVTAIGLTVHNFPKGMTIFVGSMKGIRIDVNLALAIALHNIPEGVAVALPIYYATESFYFWDISLPKEMMS</sequence>
<feature type="transmembrane region" description="Helical" evidence="1">
    <location>
        <begin position="137"/>
        <end position="158"/>
    </location>
</feature>
<dbReference type="GO" id="GO:0005385">
    <property type="term" value="F:zinc ion transmembrane transporter activity"/>
    <property type="evidence" value="ECO:0007669"/>
    <property type="project" value="TreeGrafter"/>
</dbReference>
<evidence type="ECO:0000256" key="1">
    <source>
        <dbReference type="SAM" id="Phobius"/>
    </source>
</evidence>
<keyword evidence="1" id="KW-0812">Transmembrane</keyword>
<name>A0A8J5L2L0_ZINOF</name>
<dbReference type="Proteomes" id="UP000734854">
    <property type="component" value="Unassembled WGS sequence"/>
</dbReference>
<accession>A0A8J5L2L0</accession>
<gene>
    <name evidence="2" type="ORF">ZIOFF_038847</name>
</gene>
<feature type="transmembrane region" description="Helical" evidence="1">
    <location>
        <begin position="20"/>
        <end position="40"/>
    </location>
</feature>
<feature type="transmembrane region" description="Helical" evidence="1">
    <location>
        <begin position="52"/>
        <end position="70"/>
    </location>
</feature>
<dbReference type="EMBL" id="JACMSC010000011">
    <property type="protein sequence ID" value="KAG6499091.1"/>
    <property type="molecule type" value="Genomic_DNA"/>
</dbReference>
<dbReference type="PANTHER" id="PTHR11040">
    <property type="entry name" value="ZINC/IRON TRANSPORTER"/>
    <property type="match status" value="1"/>
</dbReference>
<evidence type="ECO:0000313" key="3">
    <source>
        <dbReference type="Proteomes" id="UP000734854"/>
    </source>
</evidence>
<evidence type="ECO:0000313" key="2">
    <source>
        <dbReference type="EMBL" id="KAG6499091.1"/>
    </source>
</evidence>
<evidence type="ECO:0008006" key="4">
    <source>
        <dbReference type="Google" id="ProtNLM"/>
    </source>
</evidence>
<keyword evidence="1" id="KW-1133">Transmembrane helix</keyword>
<dbReference type="GO" id="GO:0016020">
    <property type="term" value="C:membrane"/>
    <property type="evidence" value="ECO:0007669"/>
    <property type="project" value="TreeGrafter"/>
</dbReference>